<dbReference type="InterPro" id="IPR035979">
    <property type="entry name" value="RBD_domain_sf"/>
</dbReference>
<organism evidence="8 9">
    <name type="scientific">Helicostylum pulchrum</name>
    <dbReference type="NCBI Taxonomy" id="562976"/>
    <lineage>
        <taxon>Eukaryota</taxon>
        <taxon>Fungi</taxon>
        <taxon>Fungi incertae sedis</taxon>
        <taxon>Mucoromycota</taxon>
        <taxon>Mucoromycotina</taxon>
        <taxon>Mucoromycetes</taxon>
        <taxon>Mucorales</taxon>
        <taxon>Mucorineae</taxon>
        <taxon>Mucoraceae</taxon>
        <taxon>Helicostylum</taxon>
    </lineage>
</organism>
<keyword evidence="5" id="KW-0509">mRNA transport</keyword>
<evidence type="ECO:0000313" key="8">
    <source>
        <dbReference type="EMBL" id="GAA5797626.1"/>
    </source>
</evidence>
<dbReference type="Pfam" id="PF05172">
    <property type="entry name" value="RRM_Nup35"/>
    <property type="match status" value="1"/>
</dbReference>
<keyword evidence="5" id="KW-0539">Nucleus</keyword>
<evidence type="ECO:0000256" key="3">
    <source>
        <dbReference type="ARBA" id="ARBA00023010"/>
    </source>
</evidence>
<dbReference type="InterPro" id="IPR012677">
    <property type="entry name" value="Nucleotide-bd_a/b_plait_sf"/>
</dbReference>
<reference evidence="8 9" key="1">
    <citation type="submission" date="2024-04" db="EMBL/GenBank/DDBJ databases">
        <title>genome sequences of Mucor flavus KT1a and Helicostylum pulchrum KT1b strains isolation_sourced from the surface of a dry-aged beef.</title>
        <authorList>
            <person name="Toyotome T."/>
            <person name="Hosono M."/>
            <person name="Torimaru M."/>
            <person name="Fukuda K."/>
            <person name="Mikami N."/>
        </authorList>
    </citation>
    <scope>NUCLEOTIDE SEQUENCE [LARGE SCALE GENOMIC DNA]</scope>
    <source>
        <strain evidence="8 9">KT1b</strain>
    </source>
</reference>
<evidence type="ECO:0000256" key="6">
    <source>
        <dbReference type="SAM" id="MobiDB-lite"/>
    </source>
</evidence>
<feature type="region of interest" description="Disordered" evidence="6">
    <location>
        <begin position="203"/>
        <end position="249"/>
    </location>
</feature>
<evidence type="ECO:0000256" key="4">
    <source>
        <dbReference type="ARBA" id="ARBA00023132"/>
    </source>
</evidence>
<evidence type="ECO:0000256" key="5">
    <source>
        <dbReference type="PROSITE-ProRule" id="PRU00804"/>
    </source>
</evidence>
<evidence type="ECO:0000313" key="9">
    <source>
        <dbReference type="Proteomes" id="UP001476247"/>
    </source>
</evidence>
<feature type="compositionally biased region" description="Polar residues" evidence="6">
    <location>
        <begin position="28"/>
        <end position="61"/>
    </location>
</feature>
<feature type="region of interest" description="Disordered" evidence="6">
    <location>
        <begin position="28"/>
        <end position="99"/>
    </location>
</feature>
<keyword evidence="2" id="KW-0653">Protein transport</keyword>
<evidence type="ECO:0000256" key="2">
    <source>
        <dbReference type="ARBA" id="ARBA00022927"/>
    </source>
</evidence>
<dbReference type="PROSITE" id="PS51472">
    <property type="entry name" value="RRM_NUP35"/>
    <property type="match status" value="1"/>
</dbReference>
<name>A0ABP9XS99_9FUNG</name>
<keyword evidence="3" id="KW-0811">Translocation</keyword>
<evidence type="ECO:0000259" key="7">
    <source>
        <dbReference type="PROSITE" id="PS51472"/>
    </source>
</evidence>
<dbReference type="Gene3D" id="3.30.70.330">
    <property type="match status" value="1"/>
</dbReference>
<proteinExistence type="predicted"/>
<dbReference type="Proteomes" id="UP001476247">
    <property type="component" value="Unassembled WGS sequence"/>
</dbReference>
<feature type="compositionally biased region" description="Polar residues" evidence="6">
    <location>
        <begin position="230"/>
        <end position="246"/>
    </location>
</feature>
<sequence length="442" mass="49024">MFSTPSIANKKRGSVGTLTTAESSTLIPTNSLFGSQPAASSTPTNSLFGSQPAASTPTNSLFGPKPTTTTTTTTATATNSFFGPQTSTPSSFGSQPNSLFQNAQNTQLTQNNQQQQQQQGTSYLSLDTCFPDEKVPYFIVTPDRTTRTTVPANFFHGNVTRESYTGATTTATSELNNNNEPLSTSVFNERINTLPNYLSAFDNTSSAATNNKSSNSLSTKKRGLEDEETGSNTLLKKTTGVFSSKGTMPYGFDKNMTREEHQKPPTETLKDVGLQSSTLSAGPLQRRFDTNTEQDAYRTYSNTSLLQQPKKTRVRVFGYDQNNVEQIVKHFSGLGELSKPYICQGNWMIFDYVLHETAVKAIKCNGMNIDQDHLVGVTWDERALEVEYLRYQRISEPADLYKKSSGFMNIFNNPDSDLEKIQRNNNKDQKLFDKLREKLLGW</sequence>
<dbReference type="SUPFAM" id="SSF54928">
    <property type="entry name" value="RNA-binding domain, RBD"/>
    <property type="match status" value="1"/>
</dbReference>
<feature type="compositionally biased region" description="Low complexity" evidence="6">
    <location>
        <begin position="67"/>
        <end position="78"/>
    </location>
</feature>
<keyword evidence="4 5" id="KW-0906">Nuclear pore complex</keyword>
<feature type="compositionally biased region" description="Low complexity" evidence="6">
    <location>
        <begin position="203"/>
        <end position="218"/>
    </location>
</feature>
<protein>
    <recommendedName>
        <fullName evidence="7">RRM Nup35-type domain-containing protein</fullName>
    </recommendedName>
</protein>
<dbReference type="EMBL" id="BAABUJ010000008">
    <property type="protein sequence ID" value="GAA5797626.1"/>
    <property type="molecule type" value="Genomic_DNA"/>
</dbReference>
<feature type="compositionally biased region" description="Polar residues" evidence="6">
    <location>
        <begin position="79"/>
        <end position="99"/>
    </location>
</feature>
<keyword evidence="9" id="KW-1185">Reference proteome</keyword>
<accession>A0ABP9XS99</accession>
<keyword evidence="5" id="KW-0813">Transport</keyword>
<comment type="subcellular location">
    <subcellularLocation>
        <location evidence="1">Nucleus</location>
        <location evidence="1">Nuclear pore complex</location>
    </subcellularLocation>
</comment>
<comment type="caution">
    <text evidence="8">The sequence shown here is derived from an EMBL/GenBank/DDBJ whole genome shotgun (WGS) entry which is preliminary data.</text>
</comment>
<gene>
    <name evidence="8" type="ORF">HPULCUR_003017</name>
</gene>
<evidence type="ECO:0000256" key="1">
    <source>
        <dbReference type="ARBA" id="ARBA00004567"/>
    </source>
</evidence>
<dbReference type="InterPro" id="IPR007846">
    <property type="entry name" value="RRM_NUP35_dom"/>
</dbReference>
<feature type="domain" description="RRM Nup35-type" evidence="7">
    <location>
        <begin position="308"/>
        <end position="387"/>
    </location>
</feature>